<dbReference type="Gene3D" id="1.20.970.10">
    <property type="entry name" value="Transferase, Pyrimidine Nucleoside Phosphorylase, Chain C"/>
    <property type="match status" value="1"/>
</dbReference>
<sequence length="402" mass="41744">MDSYRAGTAPTDPSVIQIIGDPTPGAPPPEAAPPAHGYTPEAFALLLKKLVLHPTSFSIHDTRVAFNHLAEPNGAHPSQIGAFLSALRLTGKDGEPSIVAECAKVMQEHALQVDVGNFGEGPVCDIVGTGGDGHNTFNVSTTAAIVAAGAGLRVYKHGNKAATSSSGSADILLSLGCPVTTLPPTSLHTVASRSPFLFLFAPLYHPSMVRVAPIRKQIAFPTVFNALGPLINPAKPKAMIVGVHSPYLGPIFAEALRITGVERAWVVCGAEGLDEISPAGDTHVWDLQNGTITERTLHPSHFGLTPTPLSTVAGGTPLENSLTLISLLDGALPPTNPIENFVVLNAAALLLVAGVVQSEKEGVERARRSIAEGGAKRALEAFRVASSEAAKLGQEEQAQAAA</sequence>
<evidence type="ECO:0000256" key="7">
    <source>
        <dbReference type="ARBA" id="ARBA00023141"/>
    </source>
</evidence>
<keyword evidence="7" id="KW-0057">Aromatic amino acid biosynthesis</keyword>
<dbReference type="SUPFAM" id="SSF52418">
    <property type="entry name" value="Nucleoside phosphorylase/phosphoribosyltransferase catalytic domain"/>
    <property type="match status" value="1"/>
</dbReference>
<feature type="domain" description="Glycosyl transferase family 3 N-terminal" evidence="12">
    <location>
        <begin position="46"/>
        <end position="110"/>
    </location>
</feature>
<dbReference type="Pfam" id="PF00591">
    <property type="entry name" value="Glycos_transf_3"/>
    <property type="match status" value="1"/>
</dbReference>
<evidence type="ECO:0000256" key="2">
    <source>
        <dbReference type="ARBA" id="ARBA00011948"/>
    </source>
</evidence>
<evidence type="ECO:0000259" key="11">
    <source>
        <dbReference type="Pfam" id="PF00591"/>
    </source>
</evidence>
<gene>
    <name evidence="13" type="ORF">Rhopal_005854-T1</name>
</gene>
<dbReference type="GO" id="GO:0004048">
    <property type="term" value="F:anthranilate phosphoribosyltransferase activity"/>
    <property type="evidence" value="ECO:0007669"/>
    <property type="project" value="UniProtKB-EC"/>
</dbReference>
<evidence type="ECO:0000256" key="10">
    <source>
        <dbReference type="SAM" id="MobiDB-lite"/>
    </source>
</evidence>
<comment type="caution">
    <text evidence="13">The sequence shown here is derived from an EMBL/GenBank/DDBJ whole genome shotgun (WGS) entry which is preliminary data.</text>
</comment>
<organism evidence="13 14">
    <name type="scientific">Rhodotorula paludigena</name>
    <dbReference type="NCBI Taxonomy" id="86838"/>
    <lineage>
        <taxon>Eukaryota</taxon>
        <taxon>Fungi</taxon>
        <taxon>Dikarya</taxon>
        <taxon>Basidiomycota</taxon>
        <taxon>Pucciniomycotina</taxon>
        <taxon>Microbotryomycetes</taxon>
        <taxon>Sporidiobolales</taxon>
        <taxon>Sporidiobolaceae</taxon>
        <taxon>Rhodotorula</taxon>
    </lineage>
</organism>
<dbReference type="InterPro" id="IPR005940">
    <property type="entry name" value="Anthranilate_Pribosyl_Tfrase"/>
</dbReference>
<dbReference type="EC" id="2.4.2.18" evidence="2"/>
<evidence type="ECO:0000256" key="5">
    <source>
        <dbReference type="ARBA" id="ARBA00022679"/>
    </source>
</evidence>
<dbReference type="Pfam" id="PF02885">
    <property type="entry name" value="Glycos_trans_3N"/>
    <property type="match status" value="1"/>
</dbReference>
<dbReference type="Gene3D" id="3.40.1030.10">
    <property type="entry name" value="Nucleoside phosphorylase/phosphoribosyltransferase catalytic domain"/>
    <property type="match status" value="1"/>
</dbReference>
<protein>
    <recommendedName>
        <fullName evidence="9">Anthranilate phosphoribosyltransferase</fullName>
        <ecNumber evidence="2">2.4.2.18</ecNumber>
    </recommendedName>
</protein>
<evidence type="ECO:0000256" key="4">
    <source>
        <dbReference type="ARBA" id="ARBA00022676"/>
    </source>
</evidence>
<evidence type="ECO:0000313" key="13">
    <source>
        <dbReference type="EMBL" id="GJN92816.1"/>
    </source>
</evidence>
<evidence type="ECO:0000313" key="14">
    <source>
        <dbReference type="Proteomes" id="UP001342314"/>
    </source>
</evidence>
<dbReference type="PANTHER" id="PTHR43285">
    <property type="entry name" value="ANTHRANILATE PHOSPHORIBOSYLTRANSFERASE"/>
    <property type="match status" value="1"/>
</dbReference>
<name>A0AAV5GTH3_9BASI</name>
<dbReference type="PANTHER" id="PTHR43285:SF2">
    <property type="entry name" value="ANTHRANILATE PHOSPHORIBOSYLTRANSFERASE"/>
    <property type="match status" value="1"/>
</dbReference>
<dbReference type="GO" id="GO:0000162">
    <property type="term" value="P:L-tryptophan biosynthetic process"/>
    <property type="evidence" value="ECO:0007669"/>
    <property type="project" value="UniProtKB-KW"/>
</dbReference>
<comment type="similarity">
    <text evidence="8">Belongs to the anthranilate phosphoribosyltransferase family.</text>
</comment>
<evidence type="ECO:0000256" key="1">
    <source>
        <dbReference type="ARBA" id="ARBA00004907"/>
    </source>
</evidence>
<feature type="domain" description="Glycosyl transferase family 3" evidence="11">
    <location>
        <begin position="121"/>
        <end position="375"/>
    </location>
</feature>
<dbReference type="EMBL" id="BQKY01000012">
    <property type="protein sequence ID" value="GJN92816.1"/>
    <property type="molecule type" value="Genomic_DNA"/>
</dbReference>
<keyword evidence="3" id="KW-0028">Amino-acid biosynthesis</keyword>
<evidence type="ECO:0000256" key="3">
    <source>
        <dbReference type="ARBA" id="ARBA00022605"/>
    </source>
</evidence>
<comment type="pathway">
    <text evidence="1">Amino-acid biosynthesis; L-tryptophan biosynthesis; L-tryptophan from chorismate: step 2/5.</text>
</comment>
<keyword evidence="6" id="KW-0822">Tryptophan biosynthesis</keyword>
<evidence type="ECO:0000259" key="12">
    <source>
        <dbReference type="Pfam" id="PF02885"/>
    </source>
</evidence>
<dbReference type="InterPro" id="IPR035902">
    <property type="entry name" value="Nuc_phospho_transferase"/>
</dbReference>
<keyword evidence="5" id="KW-0808">Transferase</keyword>
<keyword evidence="4" id="KW-0328">Glycosyltransferase</keyword>
<keyword evidence="14" id="KW-1185">Reference proteome</keyword>
<dbReference type="InterPro" id="IPR017459">
    <property type="entry name" value="Glycosyl_Trfase_fam3_N_dom"/>
</dbReference>
<proteinExistence type="inferred from homology"/>
<reference evidence="13 14" key="1">
    <citation type="submission" date="2021-12" db="EMBL/GenBank/DDBJ databases">
        <title>High titer production of polyol ester of fatty acids by Rhodotorula paludigena BS15 towards product separation-free biomass refinery.</title>
        <authorList>
            <person name="Mano J."/>
            <person name="Ono H."/>
            <person name="Tanaka T."/>
            <person name="Naito K."/>
            <person name="Sushida H."/>
            <person name="Ike M."/>
            <person name="Tokuyasu K."/>
            <person name="Kitaoka M."/>
        </authorList>
    </citation>
    <scope>NUCLEOTIDE SEQUENCE [LARGE SCALE GENOMIC DNA]</scope>
    <source>
        <strain evidence="13 14">BS15</strain>
    </source>
</reference>
<evidence type="ECO:0000256" key="6">
    <source>
        <dbReference type="ARBA" id="ARBA00022822"/>
    </source>
</evidence>
<dbReference type="InterPro" id="IPR000312">
    <property type="entry name" value="Glycosyl_Trfase_fam3"/>
</dbReference>
<dbReference type="FunFam" id="3.40.1030.10:FF:000002">
    <property type="entry name" value="Anthranilate phosphoribosyltransferase"/>
    <property type="match status" value="1"/>
</dbReference>
<evidence type="ECO:0000256" key="9">
    <source>
        <dbReference type="ARBA" id="ARBA00071401"/>
    </source>
</evidence>
<evidence type="ECO:0000256" key="8">
    <source>
        <dbReference type="ARBA" id="ARBA00061500"/>
    </source>
</evidence>
<dbReference type="NCBIfam" id="TIGR01245">
    <property type="entry name" value="trpD"/>
    <property type="match status" value="1"/>
</dbReference>
<feature type="region of interest" description="Disordered" evidence="10">
    <location>
        <begin position="1"/>
        <end position="34"/>
    </location>
</feature>
<accession>A0AAV5GTH3</accession>
<dbReference type="Proteomes" id="UP001342314">
    <property type="component" value="Unassembled WGS sequence"/>
</dbReference>
<dbReference type="GO" id="GO:0005829">
    <property type="term" value="C:cytosol"/>
    <property type="evidence" value="ECO:0007669"/>
    <property type="project" value="TreeGrafter"/>
</dbReference>
<dbReference type="AlphaFoldDB" id="A0AAV5GTH3"/>
<dbReference type="HAMAP" id="MF_00211">
    <property type="entry name" value="TrpD"/>
    <property type="match status" value="1"/>
</dbReference>